<proteinExistence type="inferred from homology"/>
<dbReference type="Gene3D" id="3.90.226.10">
    <property type="entry name" value="2-enoyl-CoA Hydratase, Chain A, domain 1"/>
    <property type="match status" value="2"/>
</dbReference>
<evidence type="ECO:0000256" key="4">
    <source>
        <dbReference type="ARBA" id="ARBA00022825"/>
    </source>
</evidence>
<organism evidence="7 8">
    <name type="scientific">Alloacidobacterium dinghuense</name>
    <dbReference type="NCBI Taxonomy" id="2763107"/>
    <lineage>
        <taxon>Bacteria</taxon>
        <taxon>Pseudomonadati</taxon>
        <taxon>Acidobacteriota</taxon>
        <taxon>Terriglobia</taxon>
        <taxon>Terriglobales</taxon>
        <taxon>Acidobacteriaceae</taxon>
        <taxon>Alloacidobacterium</taxon>
    </lineage>
</organism>
<keyword evidence="8" id="KW-1185">Reference proteome</keyword>
<dbReference type="InterPro" id="IPR047272">
    <property type="entry name" value="S49_SppA_C"/>
</dbReference>
<keyword evidence="5" id="KW-1133">Transmembrane helix</keyword>
<sequence>MTEGKRRSAWFWVFLGGGLFVAFVAVVSVLGYFAVQSLGGNTSFGDSIGVIDVDGVILAADKTVDSLRKFDQDDSIKAIILHIDSPGGGAAASQEIYQQVRRIRDEKKKPIIASIQSVGASGAYYIASGANKIYANDASIVGSIGVIMEWTNYGDLLKWAKLKPEVLKAGSLKDAGSPTREMTPEERAYFQGLIDNMHSQFIRDVASGRGIGVDTLSPLATGQVWTGQQALPLHLIDKQGGFRDALLDTAKQVGISGEPNVVKPTKKGRSVWDLVTTDADDLLQNPEQLLEKHAGFYFLWR</sequence>
<dbReference type="KEGG" id="adin:H7849_02300"/>
<feature type="domain" description="Peptidase S49" evidence="6">
    <location>
        <begin position="106"/>
        <end position="255"/>
    </location>
</feature>
<keyword evidence="2" id="KW-0645">Protease</keyword>
<dbReference type="NCBIfam" id="TIGR00706">
    <property type="entry name" value="SppA_dom"/>
    <property type="match status" value="1"/>
</dbReference>
<dbReference type="InterPro" id="IPR002142">
    <property type="entry name" value="Peptidase_S49"/>
</dbReference>
<dbReference type="AlphaFoldDB" id="A0A7G8BJY3"/>
<dbReference type="GO" id="GO:0006508">
    <property type="term" value="P:proteolysis"/>
    <property type="evidence" value="ECO:0007669"/>
    <property type="project" value="UniProtKB-KW"/>
</dbReference>
<dbReference type="EMBL" id="CP060394">
    <property type="protein sequence ID" value="QNI32853.1"/>
    <property type="molecule type" value="Genomic_DNA"/>
</dbReference>
<dbReference type="InterPro" id="IPR004635">
    <property type="entry name" value="Pept_S49_SppA"/>
</dbReference>
<comment type="similarity">
    <text evidence="1">Belongs to the peptidase S49 family.</text>
</comment>
<dbReference type="InterPro" id="IPR029045">
    <property type="entry name" value="ClpP/crotonase-like_dom_sf"/>
</dbReference>
<evidence type="ECO:0000256" key="3">
    <source>
        <dbReference type="ARBA" id="ARBA00022801"/>
    </source>
</evidence>
<dbReference type="CDD" id="cd07023">
    <property type="entry name" value="S49_Sppa_N_C"/>
    <property type="match status" value="1"/>
</dbReference>
<evidence type="ECO:0000256" key="2">
    <source>
        <dbReference type="ARBA" id="ARBA00022670"/>
    </source>
</evidence>
<dbReference type="PANTHER" id="PTHR42987:SF4">
    <property type="entry name" value="PROTEASE SOHB-RELATED"/>
    <property type="match status" value="1"/>
</dbReference>
<dbReference type="SUPFAM" id="SSF52096">
    <property type="entry name" value="ClpP/crotonase"/>
    <property type="match status" value="1"/>
</dbReference>
<protein>
    <submittedName>
        <fullName evidence="7">Signal peptide peptidase SppA</fullName>
    </submittedName>
</protein>
<evidence type="ECO:0000259" key="6">
    <source>
        <dbReference type="Pfam" id="PF01343"/>
    </source>
</evidence>
<dbReference type="Proteomes" id="UP000515312">
    <property type="component" value="Chromosome"/>
</dbReference>
<keyword evidence="4" id="KW-0720">Serine protease</keyword>
<gene>
    <name evidence="7" type="primary">sppA</name>
    <name evidence="7" type="ORF">H7849_02300</name>
</gene>
<dbReference type="Pfam" id="PF01343">
    <property type="entry name" value="Peptidase_S49"/>
    <property type="match status" value="1"/>
</dbReference>
<evidence type="ECO:0000313" key="8">
    <source>
        <dbReference type="Proteomes" id="UP000515312"/>
    </source>
</evidence>
<evidence type="ECO:0000313" key="7">
    <source>
        <dbReference type="EMBL" id="QNI32853.1"/>
    </source>
</evidence>
<evidence type="ECO:0000256" key="1">
    <source>
        <dbReference type="ARBA" id="ARBA00008683"/>
    </source>
</evidence>
<dbReference type="RefSeq" id="WP_186743842.1">
    <property type="nucleotide sequence ID" value="NZ_CP060394.1"/>
</dbReference>
<evidence type="ECO:0000256" key="5">
    <source>
        <dbReference type="SAM" id="Phobius"/>
    </source>
</evidence>
<keyword evidence="5" id="KW-0472">Membrane</keyword>
<feature type="transmembrane region" description="Helical" evidence="5">
    <location>
        <begin position="12"/>
        <end position="35"/>
    </location>
</feature>
<keyword evidence="5" id="KW-0812">Transmembrane</keyword>
<accession>A0A7G8BJY3</accession>
<keyword evidence="3" id="KW-0378">Hydrolase</keyword>
<name>A0A7G8BJY3_9BACT</name>
<dbReference type="PANTHER" id="PTHR42987">
    <property type="entry name" value="PEPTIDASE S49"/>
    <property type="match status" value="1"/>
</dbReference>
<reference evidence="7 8" key="1">
    <citation type="submission" date="2020-08" db="EMBL/GenBank/DDBJ databases">
        <title>Edaphobacter telluris sp. nov. and Acidobacterium dinghuensis sp. nov., two acidobacteria isolated from forest soil.</title>
        <authorList>
            <person name="Fu J."/>
            <person name="Qiu L."/>
        </authorList>
    </citation>
    <scope>NUCLEOTIDE SEQUENCE [LARGE SCALE GENOMIC DNA]</scope>
    <source>
        <strain evidence="7">4Y35</strain>
    </source>
</reference>
<dbReference type="GO" id="GO:0008236">
    <property type="term" value="F:serine-type peptidase activity"/>
    <property type="evidence" value="ECO:0007669"/>
    <property type="project" value="UniProtKB-KW"/>
</dbReference>